<evidence type="ECO:0000256" key="9">
    <source>
        <dbReference type="ARBA" id="ARBA00022777"/>
    </source>
</evidence>
<dbReference type="PANTHER" id="PTHR34220:SF7">
    <property type="entry name" value="SENSOR HISTIDINE KINASE YPDA"/>
    <property type="match status" value="1"/>
</dbReference>
<comment type="catalytic activity">
    <reaction evidence="1">
        <text>ATP + protein L-histidine = ADP + protein N-phospho-L-histidine.</text>
        <dbReference type="EC" id="2.7.13.3"/>
    </reaction>
</comment>
<dbReference type="InterPro" id="IPR010559">
    <property type="entry name" value="Sig_transdc_His_kin_internal"/>
</dbReference>
<protein>
    <recommendedName>
        <fullName evidence="3">histidine kinase</fullName>
        <ecNumber evidence="3">2.7.13.3</ecNumber>
    </recommendedName>
</protein>
<keyword evidence="17" id="KW-1185">Reference proteome</keyword>
<dbReference type="EC" id="2.7.13.3" evidence="3"/>
<evidence type="ECO:0000256" key="8">
    <source>
        <dbReference type="ARBA" id="ARBA00022741"/>
    </source>
</evidence>
<dbReference type="Gene3D" id="3.30.565.10">
    <property type="entry name" value="Histidine kinase-like ATPase, C-terminal domain"/>
    <property type="match status" value="1"/>
</dbReference>
<dbReference type="Proteomes" id="UP001281656">
    <property type="component" value="Unassembled WGS sequence"/>
</dbReference>
<keyword evidence="4" id="KW-1003">Cell membrane</keyword>
<dbReference type="SUPFAM" id="SSF55874">
    <property type="entry name" value="ATPase domain of HSP90 chaperone/DNA topoisomerase II/histidine kinase"/>
    <property type="match status" value="1"/>
</dbReference>
<proteinExistence type="predicted"/>
<evidence type="ECO:0000256" key="13">
    <source>
        <dbReference type="ARBA" id="ARBA00023136"/>
    </source>
</evidence>
<keyword evidence="6 16" id="KW-0808">Transferase</keyword>
<evidence type="ECO:0000259" key="15">
    <source>
        <dbReference type="SMART" id="SM00387"/>
    </source>
</evidence>
<evidence type="ECO:0000313" key="17">
    <source>
        <dbReference type="Proteomes" id="UP001281656"/>
    </source>
</evidence>
<dbReference type="Pfam" id="PF01590">
    <property type="entry name" value="GAF"/>
    <property type="match status" value="1"/>
</dbReference>
<keyword evidence="10" id="KW-0067">ATP-binding</keyword>
<dbReference type="GO" id="GO:0004673">
    <property type="term" value="F:protein histidine kinase activity"/>
    <property type="evidence" value="ECO:0007669"/>
    <property type="project" value="UniProtKB-EC"/>
</dbReference>
<name>A0ABU4JQJ8_9CLOT</name>
<evidence type="ECO:0000256" key="2">
    <source>
        <dbReference type="ARBA" id="ARBA00004651"/>
    </source>
</evidence>
<keyword evidence="8" id="KW-0547">Nucleotide-binding</keyword>
<dbReference type="InterPro" id="IPR029016">
    <property type="entry name" value="GAF-like_dom_sf"/>
</dbReference>
<dbReference type="SUPFAM" id="SSF55781">
    <property type="entry name" value="GAF domain-like"/>
    <property type="match status" value="1"/>
</dbReference>
<organism evidence="16 17">
    <name type="scientific">Clostridium tanneri</name>
    <dbReference type="NCBI Taxonomy" id="3037988"/>
    <lineage>
        <taxon>Bacteria</taxon>
        <taxon>Bacillati</taxon>
        <taxon>Bacillota</taxon>
        <taxon>Clostridia</taxon>
        <taxon>Eubacteriales</taxon>
        <taxon>Clostridiaceae</taxon>
        <taxon>Clostridium</taxon>
    </lineage>
</organism>
<dbReference type="Gene3D" id="1.10.1760.20">
    <property type="match status" value="1"/>
</dbReference>
<comment type="caution">
    <text evidence="16">The sequence shown here is derived from an EMBL/GenBank/DDBJ whole genome shotgun (WGS) entry which is preliminary data.</text>
</comment>
<keyword evidence="13 14" id="KW-0472">Membrane</keyword>
<dbReference type="Pfam" id="PF07694">
    <property type="entry name" value="5TM-5TMR_LYT"/>
    <property type="match status" value="1"/>
</dbReference>
<feature type="transmembrane region" description="Helical" evidence="14">
    <location>
        <begin position="72"/>
        <end position="93"/>
    </location>
</feature>
<keyword evidence="9 16" id="KW-0418">Kinase</keyword>
<evidence type="ECO:0000256" key="1">
    <source>
        <dbReference type="ARBA" id="ARBA00000085"/>
    </source>
</evidence>
<dbReference type="InterPro" id="IPR003018">
    <property type="entry name" value="GAF"/>
</dbReference>
<dbReference type="PANTHER" id="PTHR34220">
    <property type="entry name" value="SENSOR HISTIDINE KINASE YPDA"/>
    <property type="match status" value="1"/>
</dbReference>
<keyword evidence="5" id="KW-0597">Phosphoprotein</keyword>
<feature type="domain" description="Histidine kinase/HSP90-like ATPase" evidence="15">
    <location>
        <begin position="449"/>
        <end position="556"/>
    </location>
</feature>
<reference evidence="16 17" key="1">
    <citation type="submission" date="2023-04" db="EMBL/GenBank/DDBJ databases">
        <title>Clostridium tannerae sp. nov., isolated from the fecal material of an alpaca.</title>
        <authorList>
            <person name="Miller S."/>
            <person name="Hendry M."/>
            <person name="King J."/>
            <person name="Sankaranarayanan K."/>
            <person name="Lawson P.A."/>
        </authorList>
    </citation>
    <scope>NUCLEOTIDE SEQUENCE [LARGE SCALE GENOMIC DNA]</scope>
    <source>
        <strain evidence="16 17">A1-XYC3</strain>
    </source>
</reference>
<evidence type="ECO:0000313" key="16">
    <source>
        <dbReference type="EMBL" id="MDW8800426.1"/>
    </source>
</evidence>
<dbReference type="EMBL" id="JARUJP010000004">
    <property type="protein sequence ID" value="MDW8800426.1"/>
    <property type="molecule type" value="Genomic_DNA"/>
</dbReference>
<keyword evidence="12" id="KW-0902">Two-component regulatory system</keyword>
<dbReference type="InterPro" id="IPR003594">
    <property type="entry name" value="HATPase_dom"/>
</dbReference>
<gene>
    <name evidence="16" type="ORF">P8V03_04575</name>
</gene>
<comment type="subcellular location">
    <subcellularLocation>
        <location evidence="2">Cell membrane</location>
        <topology evidence="2">Multi-pass membrane protein</topology>
    </subcellularLocation>
</comment>
<evidence type="ECO:0000256" key="5">
    <source>
        <dbReference type="ARBA" id="ARBA00022553"/>
    </source>
</evidence>
<feature type="transmembrane region" description="Helical" evidence="14">
    <location>
        <begin position="170"/>
        <end position="193"/>
    </location>
</feature>
<dbReference type="Pfam" id="PF02518">
    <property type="entry name" value="HATPase_c"/>
    <property type="match status" value="1"/>
</dbReference>
<dbReference type="Gene3D" id="3.30.450.40">
    <property type="match status" value="1"/>
</dbReference>
<evidence type="ECO:0000256" key="12">
    <source>
        <dbReference type="ARBA" id="ARBA00023012"/>
    </source>
</evidence>
<sequence length="557" mass="62129">MINLIQKLINNLGYIILLAFIVSRSGSFRNIIQRDKLKNIDRVTLSIIFGSFGILGTYTGMDLHGAIVNSRIIGIMAGGILCGPFVGIGSGLISGIHRLFIDRAGITAVPCSINAVLSGLIAAYIYKKCRKQNRWIYGIFGGIVAETLEMILILLITRPFSSALMIVEKIYIPMAFINAIGVSILISLIQNLFDEKEEIEAMQAKITLEIANKTLPYFREINEESLGKICNIIKDYVGADAVAITNKEYILSHVGLGSDHHKKGGKILTEATKTVMKSGEILWLNSSEEINCTSDTCPFNSAIIVPIKDEDEITGTLKIYYRKKDAISFKIKNLAEGLSNIISNQLEISKINKLKEMASRAELKALQAQINPHFLFNALNTIVSFIRISPDRARQLIIDLSTYLRHSLENIESFVTLKDEIKQVKAYIEIEKARFGNRLNFIYDIDDSINTKVPNLIIQPIVENAIKHGILEGSGSGTVKLMVETFDENRVKITVEDDGVGIAEEVIQKVYEGDIKKNKIGLSNVHNRLKHIYGKGIDIKRLQKGTRMSFFVYSLKE</sequence>
<keyword evidence="11 14" id="KW-1133">Transmembrane helix</keyword>
<evidence type="ECO:0000256" key="10">
    <source>
        <dbReference type="ARBA" id="ARBA00022840"/>
    </source>
</evidence>
<evidence type="ECO:0000256" key="6">
    <source>
        <dbReference type="ARBA" id="ARBA00022679"/>
    </source>
</evidence>
<keyword evidence="7 14" id="KW-0812">Transmembrane</keyword>
<evidence type="ECO:0000256" key="14">
    <source>
        <dbReference type="SAM" id="Phobius"/>
    </source>
</evidence>
<dbReference type="InterPro" id="IPR050640">
    <property type="entry name" value="Bact_2-comp_sensor_kinase"/>
</dbReference>
<evidence type="ECO:0000256" key="7">
    <source>
        <dbReference type="ARBA" id="ARBA00022692"/>
    </source>
</evidence>
<dbReference type="InterPro" id="IPR036890">
    <property type="entry name" value="HATPase_C_sf"/>
</dbReference>
<accession>A0ABU4JQJ8</accession>
<feature type="transmembrane region" description="Helical" evidence="14">
    <location>
        <begin position="12"/>
        <end position="31"/>
    </location>
</feature>
<feature type="transmembrane region" description="Helical" evidence="14">
    <location>
        <begin position="138"/>
        <end position="158"/>
    </location>
</feature>
<evidence type="ECO:0000256" key="3">
    <source>
        <dbReference type="ARBA" id="ARBA00012438"/>
    </source>
</evidence>
<feature type="transmembrane region" description="Helical" evidence="14">
    <location>
        <begin position="43"/>
        <end position="60"/>
    </location>
</feature>
<dbReference type="SMART" id="SM00387">
    <property type="entry name" value="HATPase_c"/>
    <property type="match status" value="1"/>
</dbReference>
<dbReference type="RefSeq" id="WP_318796941.1">
    <property type="nucleotide sequence ID" value="NZ_JARUJP010000004.1"/>
</dbReference>
<feature type="transmembrane region" description="Helical" evidence="14">
    <location>
        <begin position="105"/>
        <end position="126"/>
    </location>
</feature>
<evidence type="ECO:0000256" key="11">
    <source>
        <dbReference type="ARBA" id="ARBA00022989"/>
    </source>
</evidence>
<evidence type="ECO:0000256" key="4">
    <source>
        <dbReference type="ARBA" id="ARBA00022475"/>
    </source>
</evidence>
<dbReference type="InterPro" id="IPR011620">
    <property type="entry name" value="Sig_transdc_His_kinase_LytS_TM"/>
</dbReference>
<dbReference type="Pfam" id="PF06580">
    <property type="entry name" value="His_kinase"/>
    <property type="match status" value="1"/>
</dbReference>